<dbReference type="EMBL" id="JACVVK020000173">
    <property type="protein sequence ID" value="KAK7486792.1"/>
    <property type="molecule type" value="Genomic_DNA"/>
</dbReference>
<evidence type="ECO:0000256" key="1">
    <source>
        <dbReference type="SAM" id="MobiDB-lite"/>
    </source>
</evidence>
<feature type="compositionally biased region" description="Polar residues" evidence="1">
    <location>
        <begin position="647"/>
        <end position="656"/>
    </location>
</feature>
<comment type="caution">
    <text evidence="2">The sequence shown here is derived from an EMBL/GenBank/DDBJ whole genome shotgun (WGS) entry which is preliminary data.</text>
</comment>
<dbReference type="Gene3D" id="1.25.40.10">
    <property type="entry name" value="Tetratricopeptide repeat domain"/>
    <property type="match status" value="2"/>
</dbReference>
<evidence type="ECO:0000313" key="3">
    <source>
        <dbReference type="Proteomes" id="UP001519460"/>
    </source>
</evidence>
<organism evidence="2 3">
    <name type="scientific">Batillaria attramentaria</name>
    <dbReference type="NCBI Taxonomy" id="370345"/>
    <lineage>
        <taxon>Eukaryota</taxon>
        <taxon>Metazoa</taxon>
        <taxon>Spiralia</taxon>
        <taxon>Lophotrochozoa</taxon>
        <taxon>Mollusca</taxon>
        <taxon>Gastropoda</taxon>
        <taxon>Caenogastropoda</taxon>
        <taxon>Sorbeoconcha</taxon>
        <taxon>Cerithioidea</taxon>
        <taxon>Batillariidae</taxon>
        <taxon>Batillaria</taxon>
    </lineage>
</organism>
<feature type="region of interest" description="Disordered" evidence="1">
    <location>
        <begin position="476"/>
        <end position="701"/>
    </location>
</feature>
<dbReference type="InterPro" id="IPR024812">
    <property type="entry name" value="TPR_24"/>
</dbReference>
<evidence type="ECO:0000313" key="2">
    <source>
        <dbReference type="EMBL" id="KAK7486792.1"/>
    </source>
</evidence>
<proteinExistence type="predicted"/>
<feature type="compositionally biased region" description="Basic residues" evidence="1">
    <location>
        <begin position="437"/>
        <end position="446"/>
    </location>
</feature>
<name>A0ABD0KIC8_9CAEN</name>
<feature type="compositionally biased region" description="Acidic residues" evidence="1">
    <location>
        <begin position="533"/>
        <end position="543"/>
    </location>
</feature>
<reference evidence="2 3" key="1">
    <citation type="journal article" date="2023" name="Sci. Data">
        <title>Genome assembly of the Korean intertidal mud-creeper Batillaria attramentaria.</title>
        <authorList>
            <person name="Patra A.K."/>
            <person name="Ho P.T."/>
            <person name="Jun S."/>
            <person name="Lee S.J."/>
            <person name="Kim Y."/>
            <person name="Won Y.J."/>
        </authorList>
    </citation>
    <scope>NUCLEOTIDE SEQUENCE [LARGE SCALE GENOMIC DNA]</scope>
    <source>
        <strain evidence="2">Wonlab-2016</strain>
    </source>
</reference>
<feature type="compositionally biased region" description="Basic and acidic residues" evidence="1">
    <location>
        <begin position="604"/>
        <end position="619"/>
    </location>
</feature>
<gene>
    <name evidence="2" type="ORF">BaRGS_00021939</name>
</gene>
<feature type="region of interest" description="Disordered" evidence="1">
    <location>
        <begin position="436"/>
        <end position="464"/>
    </location>
</feature>
<dbReference type="PANTHER" id="PTHR47050:SF1">
    <property type="entry name" value="TETRATRICOPEPTIDE REPEAT PROTEIN 24-LIKE"/>
    <property type="match status" value="1"/>
</dbReference>
<dbReference type="InterPro" id="IPR011990">
    <property type="entry name" value="TPR-like_helical_dom_sf"/>
</dbReference>
<feature type="compositionally biased region" description="Basic and acidic residues" evidence="1">
    <location>
        <begin position="637"/>
        <end position="646"/>
    </location>
</feature>
<dbReference type="InterPro" id="IPR019734">
    <property type="entry name" value="TPR_rpt"/>
</dbReference>
<dbReference type="PANTHER" id="PTHR47050">
    <property type="entry name" value="TETRATRICOPEPTIDE REPEAT PROTEIN 24"/>
    <property type="match status" value="1"/>
</dbReference>
<dbReference type="AlphaFoldDB" id="A0ABD0KIC8"/>
<dbReference type="Proteomes" id="UP001519460">
    <property type="component" value="Unassembled WGS sequence"/>
</dbReference>
<protein>
    <submittedName>
        <fullName evidence="2">Uncharacterized protein</fullName>
    </submittedName>
</protein>
<keyword evidence="3" id="KW-1185">Reference proteome</keyword>
<dbReference type="SMART" id="SM00028">
    <property type="entry name" value="TPR"/>
    <property type="match status" value="3"/>
</dbReference>
<feature type="compositionally biased region" description="Low complexity" evidence="1">
    <location>
        <begin position="505"/>
        <end position="514"/>
    </location>
</feature>
<accession>A0ABD0KIC8</accession>
<feature type="compositionally biased region" description="Acidic residues" evidence="1">
    <location>
        <begin position="685"/>
        <end position="695"/>
    </location>
</feature>
<feature type="compositionally biased region" description="Polar residues" evidence="1">
    <location>
        <begin position="585"/>
        <end position="596"/>
    </location>
</feature>
<dbReference type="SUPFAM" id="SSF48452">
    <property type="entry name" value="TPR-like"/>
    <property type="match status" value="1"/>
</dbReference>
<feature type="compositionally biased region" description="Acidic residues" evidence="1">
    <location>
        <begin position="515"/>
        <end position="526"/>
    </location>
</feature>
<sequence length="737" mass="83456">MRMDEHIKRHIEKYTDEASRLAQHEALKKYTMAYEQAKELGNPFTLRACSANLAAIHIKSGKAEDAEKGLRYLEEAVPPEGKTDGASNGDLYFNMGLACQVLRRFRDASSHFEKAWHEYKSERDNLAMEIDSLKRLVQVSSVRQKHEEVVSWCQKLEEAYERADKPADQLLAMVQRISLQNQLGQDGVREALDECCAIVDRIRNAGLASVGMLVQVSVLLTQCKELERARRYLEEAKDVFEAEDGMSMEKAVVLQNLGTICNYLGDWETSIPYHHEAAEIYRYYAGLSLDPRSPLQPKPAKRCQGHCLANHAYALIQLDKVDEARVLFQDALRLAKESDDMDTKWQMEEALGAVHFRLALHDIENPHDMTADIKVALPESRMEHLHKSLTSYKAALKDLANTSGDKSAMQDRVLEKFTQVQAFTQKATAKMISLQIQHKKERKSHHVPSTPVRLPNAEDDEDDEQAQLDLYRQQLESDDDEQNDQRSNNQKTVRADVHPQHMQYSSSAESGSSETSDDDGEEEEESDTRQTTDDDGEEEEESDTSQTAARNRGPVPPVPTQSPPVTMQASGTYEHPGEMHVNPVYQGTQPSSSVPPASNYAELDFVKKKTKQGESRGEEEGPGSLNFFISSSEEESERTTRQRDPADQTQQENASDSPGYEPVEFRPASAHTHSRAQQEQRDVDDIAFDDGESFPDMEAKRKEKRLKSLSYYVTRPSMKLAQRLRIFSDSIQPRNCK</sequence>